<reference evidence="3" key="2">
    <citation type="submission" date="2021-01" db="UniProtKB">
        <authorList>
            <consortium name="EnsemblMetazoa"/>
        </authorList>
    </citation>
    <scope>IDENTIFICATION</scope>
</reference>
<dbReference type="OMA" id="TEFATWS"/>
<evidence type="ECO:0000313" key="4">
    <source>
        <dbReference type="Proteomes" id="UP000007110"/>
    </source>
</evidence>
<keyword evidence="4" id="KW-1185">Reference proteome</keyword>
<keyword evidence="1" id="KW-0472">Membrane</keyword>
<keyword evidence="1" id="KW-1133">Transmembrane helix</keyword>
<dbReference type="RefSeq" id="XP_011668805.1">
    <property type="nucleotide sequence ID" value="XM_011670503.2"/>
</dbReference>
<dbReference type="OrthoDB" id="10451562at2759"/>
<feature type="signal peptide" evidence="2">
    <location>
        <begin position="1"/>
        <end position="28"/>
    </location>
</feature>
<evidence type="ECO:0000313" key="3">
    <source>
        <dbReference type="EnsemblMetazoa" id="XP_003725324"/>
    </source>
</evidence>
<dbReference type="SUPFAM" id="SSF49265">
    <property type="entry name" value="Fibronectin type III"/>
    <property type="match status" value="1"/>
</dbReference>
<dbReference type="InterPro" id="IPR013783">
    <property type="entry name" value="Ig-like_fold"/>
</dbReference>
<dbReference type="Gene3D" id="2.60.40.10">
    <property type="entry name" value="Immunoglobulins"/>
    <property type="match status" value="1"/>
</dbReference>
<evidence type="ECO:0000256" key="2">
    <source>
        <dbReference type="SAM" id="SignalP"/>
    </source>
</evidence>
<protein>
    <recommendedName>
        <fullName evidence="5">Fibronectin type-III domain-containing protein</fullName>
    </recommendedName>
</protein>
<dbReference type="InterPro" id="IPR036116">
    <property type="entry name" value="FN3_sf"/>
</dbReference>
<sequence length="206" mass="22555">MASILTTTPRFLQLGLLILLGLAPSMSAISTSNFTVSDVTTTSATFSWLIVGLDKENQTDLLRNYITLSNTLNFAAGTSCLNVDATSITFDNIQPYTTYTACVEVIRLENADDKCNDDSVVVSQDKDQCASLTTEFAMWSLPNIAALGCAGGIVLVFVLSFAVNAALRKPTLNETVDKTKMRDWSKKKRTESVRDFLAYVDLDREP</sequence>
<accession>A0A7M7GGK6</accession>
<dbReference type="EnsemblMetazoa" id="XM_011670503">
    <property type="protein sequence ID" value="XP_011668805"/>
    <property type="gene ID" value="LOC100892055"/>
</dbReference>
<name>A0A7M7GGK6_STRPU</name>
<dbReference type="GeneID" id="100892055"/>
<keyword evidence="1" id="KW-0812">Transmembrane</keyword>
<keyword evidence="2" id="KW-0732">Signal</keyword>
<feature type="chain" id="PRO_5036206926" description="Fibronectin type-III domain-containing protein" evidence="2">
    <location>
        <begin position="29"/>
        <end position="206"/>
    </location>
</feature>
<evidence type="ECO:0008006" key="5">
    <source>
        <dbReference type="Google" id="ProtNLM"/>
    </source>
</evidence>
<evidence type="ECO:0000256" key="1">
    <source>
        <dbReference type="SAM" id="Phobius"/>
    </source>
</evidence>
<dbReference type="RefSeq" id="XP_003725324.1">
    <property type="nucleotide sequence ID" value="XM_003725276.3"/>
</dbReference>
<dbReference type="InParanoid" id="A0A7M7GGK6"/>
<organism evidence="3 4">
    <name type="scientific">Strongylocentrotus purpuratus</name>
    <name type="common">Purple sea urchin</name>
    <dbReference type="NCBI Taxonomy" id="7668"/>
    <lineage>
        <taxon>Eukaryota</taxon>
        <taxon>Metazoa</taxon>
        <taxon>Echinodermata</taxon>
        <taxon>Eleutherozoa</taxon>
        <taxon>Echinozoa</taxon>
        <taxon>Echinoidea</taxon>
        <taxon>Euechinoidea</taxon>
        <taxon>Echinacea</taxon>
        <taxon>Camarodonta</taxon>
        <taxon>Echinidea</taxon>
        <taxon>Strongylocentrotidae</taxon>
        <taxon>Strongylocentrotus</taxon>
    </lineage>
</organism>
<dbReference type="AlphaFoldDB" id="A0A7M7GGK6"/>
<reference evidence="4" key="1">
    <citation type="submission" date="2015-02" db="EMBL/GenBank/DDBJ databases">
        <title>Genome sequencing for Strongylocentrotus purpuratus.</title>
        <authorList>
            <person name="Murali S."/>
            <person name="Liu Y."/>
            <person name="Vee V."/>
            <person name="English A."/>
            <person name="Wang M."/>
            <person name="Skinner E."/>
            <person name="Han Y."/>
            <person name="Muzny D.M."/>
            <person name="Worley K.C."/>
            <person name="Gibbs R.A."/>
        </authorList>
    </citation>
    <scope>NUCLEOTIDE SEQUENCE</scope>
</reference>
<proteinExistence type="predicted"/>
<feature type="transmembrane region" description="Helical" evidence="1">
    <location>
        <begin position="144"/>
        <end position="167"/>
    </location>
</feature>
<dbReference type="Proteomes" id="UP000007110">
    <property type="component" value="Unassembled WGS sequence"/>
</dbReference>
<dbReference type="KEGG" id="spu:100892055"/>
<dbReference type="EnsemblMetazoa" id="XM_003725276">
    <property type="protein sequence ID" value="XP_003725324"/>
    <property type="gene ID" value="LOC100892055"/>
</dbReference>